<dbReference type="AlphaFoldDB" id="A0A9N9E6H6"/>
<organism evidence="2 3">
    <name type="scientific">Paraglomus brasilianum</name>
    <dbReference type="NCBI Taxonomy" id="144538"/>
    <lineage>
        <taxon>Eukaryota</taxon>
        <taxon>Fungi</taxon>
        <taxon>Fungi incertae sedis</taxon>
        <taxon>Mucoromycota</taxon>
        <taxon>Glomeromycotina</taxon>
        <taxon>Glomeromycetes</taxon>
        <taxon>Paraglomerales</taxon>
        <taxon>Paraglomeraceae</taxon>
        <taxon>Paraglomus</taxon>
    </lineage>
</organism>
<dbReference type="EMBL" id="CAJVPI010003740">
    <property type="protein sequence ID" value="CAG8661676.1"/>
    <property type="molecule type" value="Genomic_DNA"/>
</dbReference>
<name>A0A9N9E6H6_9GLOM</name>
<feature type="non-terminal residue" evidence="2">
    <location>
        <position position="1"/>
    </location>
</feature>
<sequence length="360" mass="39995">MGGGAISHIIPPDVFRPGNPERRARLQDLIQQIGTRSAQRDALYNQVYLVMEKHEKEILDAFNDIVNALQKPEGHLTLRVIAIMSAIRKFEPESNLGIQITEEVLQGLQAVLAIAVLVGATNPYIAPALVALAAATIVVDIVGSILDAEAEYNALMERIDQANTTLAALNKNYDEINTGVDKLAAFINDIVQRLVYVSYFETNVNLRDAKYTRDTFNQDFERIQPQLIILRNEFLTLKDKVDGIVTMFNDKVPYPKIAKYANHSEGFVITAHIYYLFSEKKKTVKEVMKITGRSKAEVEAAQIASVLLDHPDWSIDRVKESIAGKKPETVKASNIVTASDSPAYIHSSASPEDADTKRLC</sequence>
<feature type="coiled-coil region" evidence="1">
    <location>
        <begin position="145"/>
        <end position="172"/>
    </location>
</feature>
<dbReference type="OrthoDB" id="10314038at2759"/>
<keyword evidence="3" id="KW-1185">Reference proteome</keyword>
<keyword evidence="1" id="KW-0175">Coiled coil</keyword>
<comment type="caution">
    <text evidence="2">The sequence shown here is derived from an EMBL/GenBank/DDBJ whole genome shotgun (WGS) entry which is preliminary data.</text>
</comment>
<gene>
    <name evidence="2" type="ORF">PBRASI_LOCUS10817</name>
</gene>
<evidence type="ECO:0000256" key="1">
    <source>
        <dbReference type="SAM" id="Coils"/>
    </source>
</evidence>
<dbReference type="Proteomes" id="UP000789739">
    <property type="component" value="Unassembled WGS sequence"/>
</dbReference>
<accession>A0A9N9E6H6</accession>
<proteinExistence type="predicted"/>
<evidence type="ECO:0000313" key="3">
    <source>
        <dbReference type="Proteomes" id="UP000789739"/>
    </source>
</evidence>
<reference evidence="2" key="1">
    <citation type="submission" date="2021-06" db="EMBL/GenBank/DDBJ databases">
        <authorList>
            <person name="Kallberg Y."/>
            <person name="Tangrot J."/>
            <person name="Rosling A."/>
        </authorList>
    </citation>
    <scope>NUCLEOTIDE SEQUENCE</scope>
    <source>
        <strain evidence="2">BR232B</strain>
    </source>
</reference>
<protein>
    <submittedName>
        <fullName evidence="2">9836_t:CDS:1</fullName>
    </submittedName>
</protein>
<evidence type="ECO:0000313" key="2">
    <source>
        <dbReference type="EMBL" id="CAG8661676.1"/>
    </source>
</evidence>